<name>A0A378LT97_9GAMM</name>
<protein>
    <submittedName>
        <fullName evidence="2">Uncharacterized protein</fullName>
    </submittedName>
</protein>
<evidence type="ECO:0000256" key="1">
    <source>
        <dbReference type="SAM" id="Phobius"/>
    </source>
</evidence>
<dbReference type="STRING" id="1122170.GCA_000701265_00328"/>
<dbReference type="EMBL" id="UGPB01000001">
    <property type="protein sequence ID" value="STY29966.1"/>
    <property type="molecule type" value="Genomic_DNA"/>
</dbReference>
<accession>A0A378LT97</accession>
<keyword evidence="1" id="KW-0812">Transmembrane</keyword>
<dbReference type="Proteomes" id="UP000255297">
    <property type="component" value="Unassembled WGS sequence"/>
</dbReference>
<feature type="transmembrane region" description="Helical" evidence="1">
    <location>
        <begin position="42"/>
        <end position="59"/>
    </location>
</feature>
<reference evidence="2 3" key="1">
    <citation type="submission" date="2018-06" db="EMBL/GenBank/DDBJ databases">
        <authorList>
            <consortium name="Pathogen Informatics"/>
            <person name="Doyle S."/>
        </authorList>
    </citation>
    <scope>NUCLEOTIDE SEQUENCE [LARGE SCALE GENOMIC DNA]</scope>
    <source>
        <strain evidence="2 3">NCTC11532</strain>
    </source>
</reference>
<evidence type="ECO:0000313" key="2">
    <source>
        <dbReference type="EMBL" id="STY29966.1"/>
    </source>
</evidence>
<keyword evidence="1" id="KW-0472">Membrane</keyword>
<organism evidence="2 3">
    <name type="scientific">Legionella wadsworthii</name>
    <dbReference type="NCBI Taxonomy" id="28088"/>
    <lineage>
        <taxon>Bacteria</taxon>
        <taxon>Pseudomonadati</taxon>
        <taxon>Pseudomonadota</taxon>
        <taxon>Gammaproteobacteria</taxon>
        <taxon>Legionellales</taxon>
        <taxon>Legionellaceae</taxon>
        <taxon>Legionella</taxon>
    </lineage>
</organism>
<keyword evidence="3" id="KW-1185">Reference proteome</keyword>
<dbReference type="AlphaFoldDB" id="A0A378LT97"/>
<gene>
    <name evidence="2" type="ORF">NCTC11532_02159</name>
</gene>
<proteinExistence type="predicted"/>
<evidence type="ECO:0000313" key="3">
    <source>
        <dbReference type="Proteomes" id="UP000255297"/>
    </source>
</evidence>
<sequence>MKNSRKQIIAQIELLDRVLYAQQNEVMEHEEYFEKTKITLNYFKTIALLVTAFLAGWTIDRMQMGNKVMRQLVDVGKLALLTSAKTTLVSLFNNNGRPN</sequence>
<dbReference type="OrthoDB" id="5644935at2"/>
<keyword evidence="1" id="KW-1133">Transmembrane helix</keyword>
<dbReference type="RefSeq" id="WP_031564564.1">
    <property type="nucleotide sequence ID" value="NZ_CAAAIS010000001.1"/>
</dbReference>